<name>A0AA36NHU6_9DINO</name>
<evidence type="ECO:0000313" key="2">
    <source>
        <dbReference type="EMBL" id="CAJ1404256.1"/>
    </source>
</evidence>
<dbReference type="AlphaFoldDB" id="A0AA36NHU6"/>
<feature type="region of interest" description="Disordered" evidence="1">
    <location>
        <begin position="85"/>
        <end position="108"/>
    </location>
</feature>
<evidence type="ECO:0000313" key="3">
    <source>
        <dbReference type="Proteomes" id="UP001178507"/>
    </source>
</evidence>
<evidence type="ECO:0000256" key="1">
    <source>
        <dbReference type="SAM" id="MobiDB-lite"/>
    </source>
</evidence>
<gene>
    <name evidence="2" type="ORF">EVOR1521_LOCUS26737</name>
</gene>
<comment type="caution">
    <text evidence="2">The sequence shown here is derived from an EMBL/GenBank/DDBJ whole genome shotgun (WGS) entry which is preliminary data.</text>
</comment>
<sequence>MQSGFGDEGGQGAGAFPGALNFCTASWGGTLEGAVTAVATYVFSPLAPALPIPFFAASASSSPSFLDRRFRAPFGDAASGCEGPCLEPDRSQRDVARGAVSAAGKATV</sequence>
<dbReference type="EMBL" id="CAUJNA010003532">
    <property type="protein sequence ID" value="CAJ1404256.1"/>
    <property type="molecule type" value="Genomic_DNA"/>
</dbReference>
<reference evidence="2" key="1">
    <citation type="submission" date="2023-08" db="EMBL/GenBank/DDBJ databases">
        <authorList>
            <person name="Chen Y."/>
            <person name="Shah S."/>
            <person name="Dougan E. K."/>
            <person name="Thang M."/>
            <person name="Chan C."/>
        </authorList>
    </citation>
    <scope>NUCLEOTIDE SEQUENCE</scope>
</reference>
<protein>
    <submittedName>
        <fullName evidence="2">Uncharacterized protein</fullName>
    </submittedName>
</protein>
<organism evidence="2 3">
    <name type="scientific">Effrenium voratum</name>
    <dbReference type="NCBI Taxonomy" id="2562239"/>
    <lineage>
        <taxon>Eukaryota</taxon>
        <taxon>Sar</taxon>
        <taxon>Alveolata</taxon>
        <taxon>Dinophyceae</taxon>
        <taxon>Suessiales</taxon>
        <taxon>Symbiodiniaceae</taxon>
        <taxon>Effrenium</taxon>
    </lineage>
</organism>
<keyword evidence="3" id="KW-1185">Reference proteome</keyword>
<accession>A0AA36NHU6</accession>
<dbReference type="Proteomes" id="UP001178507">
    <property type="component" value="Unassembled WGS sequence"/>
</dbReference>
<proteinExistence type="predicted"/>
<feature type="compositionally biased region" description="Basic and acidic residues" evidence="1">
    <location>
        <begin position="87"/>
        <end position="96"/>
    </location>
</feature>